<comment type="caution">
    <text evidence="1">The sequence shown here is derived from an EMBL/GenBank/DDBJ whole genome shotgun (WGS) entry which is preliminary data.</text>
</comment>
<sequence length="77" mass="8858">MKMAVQKITLLQINLILPLVVSVLIYAENLQYFGSSSYLTVEVSLCNIYSIASARGGIYFIYRYKVSMFIYRIILHV</sequence>
<dbReference type="EMBL" id="CM047738">
    <property type="protein sequence ID" value="KAJ0045168.1"/>
    <property type="molecule type" value="Genomic_DNA"/>
</dbReference>
<proteinExistence type="predicted"/>
<evidence type="ECO:0000313" key="1">
    <source>
        <dbReference type="EMBL" id="KAJ0045168.1"/>
    </source>
</evidence>
<protein>
    <submittedName>
        <fullName evidence="1">Uncharacterized protein</fullName>
    </submittedName>
</protein>
<organism evidence="1 2">
    <name type="scientific">Pistacia integerrima</name>
    <dbReference type="NCBI Taxonomy" id="434235"/>
    <lineage>
        <taxon>Eukaryota</taxon>
        <taxon>Viridiplantae</taxon>
        <taxon>Streptophyta</taxon>
        <taxon>Embryophyta</taxon>
        <taxon>Tracheophyta</taxon>
        <taxon>Spermatophyta</taxon>
        <taxon>Magnoliopsida</taxon>
        <taxon>eudicotyledons</taxon>
        <taxon>Gunneridae</taxon>
        <taxon>Pentapetalae</taxon>
        <taxon>rosids</taxon>
        <taxon>malvids</taxon>
        <taxon>Sapindales</taxon>
        <taxon>Anacardiaceae</taxon>
        <taxon>Pistacia</taxon>
    </lineage>
</organism>
<gene>
    <name evidence="1" type="ORF">Pint_04908</name>
</gene>
<accession>A0ACC0Z4A7</accession>
<dbReference type="Proteomes" id="UP001163603">
    <property type="component" value="Chromosome 3"/>
</dbReference>
<name>A0ACC0Z4A7_9ROSI</name>
<evidence type="ECO:0000313" key="2">
    <source>
        <dbReference type="Proteomes" id="UP001163603"/>
    </source>
</evidence>
<keyword evidence="2" id="KW-1185">Reference proteome</keyword>
<reference evidence="2" key="1">
    <citation type="journal article" date="2023" name="G3 (Bethesda)">
        <title>Genome assembly and association tests identify interacting loci associated with vigor, precocity, and sex in interspecific pistachio rootstocks.</title>
        <authorList>
            <person name="Palmer W."/>
            <person name="Jacygrad E."/>
            <person name="Sagayaradj S."/>
            <person name="Cavanaugh K."/>
            <person name="Han R."/>
            <person name="Bertier L."/>
            <person name="Beede B."/>
            <person name="Kafkas S."/>
            <person name="Golino D."/>
            <person name="Preece J."/>
            <person name="Michelmore R."/>
        </authorList>
    </citation>
    <scope>NUCLEOTIDE SEQUENCE [LARGE SCALE GENOMIC DNA]</scope>
</reference>